<sequence length="174" mass="20384">MAAPTINVTEFMHRCLINFWENRKVRFYDNSEFQTITSWNKEYVEEVFIMGTRALIKIDFDGGKNRLTYFRGMDGHPINVIPYLLGAVLPETPLNSAAQLLSLQDKLNELAEQIKYEKIDEGMCDYVYSVTIDSDKLQLHYRRFSEEEKLVYAEIYQSINGEIWKRVICSNGFD</sequence>
<dbReference type="AlphaFoldDB" id="A0A975BAU2"/>
<evidence type="ECO:0000313" key="2">
    <source>
        <dbReference type="Proteomes" id="UP000663720"/>
    </source>
</evidence>
<evidence type="ECO:0000313" key="1">
    <source>
        <dbReference type="EMBL" id="QTA82204.1"/>
    </source>
</evidence>
<protein>
    <submittedName>
        <fullName evidence="1">Uncharacterized protein</fullName>
    </submittedName>
</protein>
<accession>A0A975BAU2</accession>
<proteinExistence type="predicted"/>
<name>A0A975BAU2_9BACT</name>
<dbReference type="KEGG" id="dli:dnl_45770"/>
<dbReference type="EMBL" id="CP061799">
    <property type="protein sequence ID" value="QTA82204.1"/>
    <property type="molecule type" value="Genomic_DNA"/>
</dbReference>
<dbReference type="Proteomes" id="UP000663720">
    <property type="component" value="Chromosome"/>
</dbReference>
<keyword evidence="2" id="KW-1185">Reference proteome</keyword>
<organism evidence="1 2">
    <name type="scientific">Desulfonema limicola</name>
    <dbReference type="NCBI Taxonomy" id="45656"/>
    <lineage>
        <taxon>Bacteria</taxon>
        <taxon>Pseudomonadati</taxon>
        <taxon>Thermodesulfobacteriota</taxon>
        <taxon>Desulfobacteria</taxon>
        <taxon>Desulfobacterales</taxon>
        <taxon>Desulfococcaceae</taxon>
        <taxon>Desulfonema</taxon>
    </lineage>
</organism>
<reference evidence="1" key="1">
    <citation type="journal article" date="2021" name="Microb. Physiol.">
        <title>Proteogenomic Insights into the Physiology of Marine, Sulfate-Reducing, Filamentous Desulfonema limicola and Desulfonema magnum.</title>
        <authorList>
            <person name="Schnaars V."/>
            <person name="Wohlbrand L."/>
            <person name="Scheve S."/>
            <person name="Hinrichs C."/>
            <person name="Reinhardt R."/>
            <person name="Rabus R."/>
        </authorList>
    </citation>
    <scope>NUCLEOTIDE SEQUENCE</scope>
    <source>
        <strain evidence="1">5ac10</strain>
    </source>
</reference>
<gene>
    <name evidence="1" type="ORF">dnl_45770</name>
</gene>